<keyword evidence="2" id="KW-1003">Cell membrane</keyword>
<name>A0AAE4K608_9BURK</name>
<evidence type="ECO:0000256" key="2">
    <source>
        <dbReference type="ARBA" id="ARBA00022475"/>
    </source>
</evidence>
<dbReference type="SUPFAM" id="SSF58104">
    <property type="entry name" value="Methyl-accepting chemotaxis protein (MCP) signaling domain"/>
    <property type="match status" value="1"/>
</dbReference>
<dbReference type="Pfam" id="PF00672">
    <property type="entry name" value="HAMP"/>
    <property type="match status" value="1"/>
</dbReference>
<dbReference type="Pfam" id="PF00015">
    <property type="entry name" value="MCPsignal"/>
    <property type="match status" value="1"/>
</dbReference>
<evidence type="ECO:0000256" key="8">
    <source>
        <dbReference type="ARBA" id="ARBA00023136"/>
    </source>
</evidence>
<keyword evidence="12" id="KW-0175">Coiled coil</keyword>
<dbReference type="SMART" id="SM00283">
    <property type="entry name" value="MA"/>
    <property type="match status" value="1"/>
</dbReference>
<comment type="subcellular location">
    <subcellularLocation>
        <location evidence="1">Cell inner membrane</location>
        <topology evidence="1">Multi-pass membrane protein</topology>
    </subcellularLocation>
</comment>
<gene>
    <name evidence="16" type="ORF">RJN63_24085</name>
</gene>
<evidence type="ECO:0000256" key="5">
    <source>
        <dbReference type="ARBA" id="ARBA00022519"/>
    </source>
</evidence>
<dbReference type="GO" id="GO:0006935">
    <property type="term" value="P:chemotaxis"/>
    <property type="evidence" value="ECO:0007669"/>
    <property type="project" value="UniProtKB-KW"/>
</dbReference>
<dbReference type="SMART" id="SM00304">
    <property type="entry name" value="HAMP"/>
    <property type="match status" value="1"/>
</dbReference>
<keyword evidence="3" id="KW-0488">Methylation</keyword>
<dbReference type="InterPro" id="IPR051310">
    <property type="entry name" value="MCP_chemotaxis"/>
</dbReference>
<keyword evidence="9 11" id="KW-0807">Transducer</keyword>
<protein>
    <submittedName>
        <fullName evidence="16">Methyl-accepting chemotaxis protein</fullName>
    </submittedName>
</protein>
<evidence type="ECO:0000256" key="12">
    <source>
        <dbReference type="SAM" id="Coils"/>
    </source>
</evidence>
<keyword evidence="8 13" id="KW-0472">Membrane</keyword>
<dbReference type="RefSeq" id="WP_310838498.1">
    <property type="nucleotide sequence ID" value="NZ_JAVLSM010000015.1"/>
</dbReference>
<dbReference type="CDD" id="cd06225">
    <property type="entry name" value="HAMP"/>
    <property type="match status" value="1"/>
</dbReference>
<accession>A0AAE4K608</accession>
<evidence type="ECO:0000256" key="11">
    <source>
        <dbReference type="PROSITE-ProRule" id="PRU00284"/>
    </source>
</evidence>
<dbReference type="CDD" id="cd11386">
    <property type="entry name" value="MCP_signal"/>
    <property type="match status" value="1"/>
</dbReference>
<sequence length="551" mass="58147">MFSKLTIRARLIFVIGFLALLLVGSGVLGLVGLRSTNAQMRSLYEDRLVAFSQLERMSAALDAARNGISTSIVGDSGDIDANMDRIEKAIKANDAIVKQYQDAQLTSDERVLLDKLIPQRQKFVTDGIKPAAEALRNRDFQGAIELYGGVMLKLYADAHTTLAQLMDLQRTVGRELHEQAQQRYQTLLVVMGVAMAAGLFVALLMGVLLVRAISRPLQRAVTVAQAVAAGDLTQQIDVHSQDETGQLMQALRQMNENLQGIVGQVRLSTDTIATASSEIAHGNLDLSSRTEQQAGALEETASAMEQLTSTVRHNADSAQQAKELAHSASEVAVRGGEVVRQVVDTMSSINQSSSKIVDIISVIDGIAFQTNILALNAAVEAARAGEQGRGFAVVASEVRSLAQRSAAAAKEIKVLIDDSVTRVGTGSALVAQAGQTIDEVVRSVQRVSEVVTDISAAGQEQSQGIEEVNNAITQMDETTQQNAALVEQAAAAAQSMQEQAARLSEAVSVFRLGGTAVAGVPAAQAVAARATVTVAVPAAAALPGKGGLLLH</sequence>
<evidence type="ECO:0000256" key="10">
    <source>
        <dbReference type="ARBA" id="ARBA00029447"/>
    </source>
</evidence>
<comment type="caution">
    <text evidence="16">The sequence shown here is derived from an EMBL/GenBank/DDBJ whole genome shotgun (WGS) entry which is preliminary data.</text>
</comment>
<dbReference type="PROSITE" id="PS50885">
    <property type="entry name" value="HAMP"/>
    <property type="match status" value="1"/>
</dbReference>
<dbReference type="AlphaFoldDB" id="A0AAE4K608"/>
<keyword evidence="7 13" id="KW-1133">Transmembrane helix</keyword>
<dbReference type="EMBL" id="JAVRAA010000016">
    <property type="protein sequence ID" value="MDT0339929.1"/>
    <property type="molecule type" value="Genomic_DNA"/>
</dbReference>
<dbReference type="InterPro" id="IPR003122">
    <property type="entry name" value="Tar_rcpt_lig-bd"/>
</dbReference>
<evidence type="ECO:0000256" key="13">
    <source>
        <dbReference type="SAM" id="Phobius"/>
    </source>
</evidence>
<evidence type="ECO:0000256" key="4">
    <source>
        <dbReference type="ARBA" id="ARBA00022500"/>
    </source>
</evidence>
<dbReference type="PROSITE" id="PS50111">
    <property type="entry name" value="CHEMOTAXIS_TRANSDUC_2"/>
    <property type="match status" value="1"/>
</dbReference>
<proteinExistence type="inferred from homology"/>
<evidence type="ECO:0000256" key="7">
    <source>
        <dbReference type="ARBA" id="ARBA00022989"/>
    </source>
</evidence>
<keyword evidence="6 13" id="KW-0812">Transmembrane</keyword>
<organism evidence="16">
    <name type="scientific">Herbaspirillum huttiense subsp. nephrolepidis</name>
    <dbReference type="NCBI Taxonomy" id="3075126"/>
    <lineage>
        <taxon>Bacteria</taxon>
        <taxon>Pseudomonadati</taxon>
        <taxon>Pseudomonadota</taxon>
        <taxon>Betaproteobacteria</taxon>
        <taxon>Burkholderiales</taxon>
        <taxon>Oxalobacteraceae</taxon>
        <taxon>Herbaspirillum</taxon>
    </lineage>
</organism>
<evidence type="ECO:0000256" key="9">
    <source>
        <dbReference type="ARBA" id="ARBA00023224"/>
    </source>
</evidence>
<dbReference type="InterPro" id="IPR003660">
    <property type="entry name" value="HAMP_dom"/>
</dbReference>
<keyword evidence="4" id="KW-0145">Chemotaxis</keyword>
<evidence type="ECO:0000256" key="1">
    <source>
        <dbReference type="ARBA" id="ARBA00004429"/>
    </source>
</evidence>
<dbReference type="Pfam" id="PF02203">
    <property type="entry name" value="TarH"/>
    <property type="match status" value="1"/>
</dbReference>
<feature type="domain" description="Methyl-accepting transducer" evidence="14">
    <location>
        <begin position="268"/>
        <end position="497"/>
    </location>
</feature>
<evidence type="ECO:0000259" key="14">
    <source>
        <dbReference type="PROSITE" id="PS50111"/>
    </source>
</evidence>
<dbReference type="PANTHER" id="PTHR43531">
    <property type="entry name" value="PROTEIN ICFG"/>
    <property type="match status" value="1"/>
</dbReference>
<dbReference type="GO" id="GO:0005886">
    <property type="term" value="C:plasma membrane"/>
    <property type="evidence" value="ECO:0007669"/>
    <property type="project" value="UniProtKB-SubCell"/>
</dbReference>
<comment type="similarity">
    <text evidence="10">Belongs to the methyl-accepting chemotaxis (MCP) protein family.</text>
</comment>
<feature type="transmembrane region" description="Helical" evidence="13">
    <location>
        <begin position="187"/>
        <end position="210"/>
    </location>
</feature>
<dbReference type="InterPro" id="IPR004089">
    <property type="entry name" value="MCPsignal_dom"/>
</dbReference>
<dbReference type="PRINTS" id="PR00260">
    <property type="entry name" value="CHEMTRNSDUCR"/>
</dbReference>
<dbReference type="GO" id="GO:0007165">
    <property type="term" value="P:signal transduction"/>
    <property type="evidence" value="ECO:0007669"/>
    <property type="project" value="UniProtKB-KW"/>
</dbReference>
<dbReference type="Gene3D" id="1.10.287.950">
    <property type="entry name" value="Methyl-accepting chemotaxis protein"/>
    <property type="match status" value="1"/>
</dbReference>
<feature type="coiled-coil region" evidence="12">
    <location>
        <begin position="468"/>
        <end position="506"/>
    </location>
</feature>
<feature type="domain" description="HAMP" evidence="15">
    <location>
        <begin position="211"/>
        <end position="263"/>
    </location>
</feature>
<evidence type="ECO:0000256" key="3">
    <source>
        <dbReference type="ARBA" id="ARBA00022481"/>
    </source>
</evidence>
<evidence type="ECO:0000313" key="16">
    <source>
        <dbReference type="EMBL" id="MDT0339929.1"/>
    </source>
</evidence>
<dbReference type="GO" id="GO:0004888">
    <property type="term" value="F:transmembrane signaling receptor activity"/>
    <property type="evidence" value="ECO:0007669"/>
    <property type="project" value="InterPro"/>
</dbReference>
<dbReference type="FunFam" id="1.10.287.950:FF:000001">
    <property type="entry name" value="Methyl-accepting chemotaxis sensory transducer"/>
    <property type="match status" value="1"/>
</dbReference>
<reference evidence="16" key="1">
    <citation type="submission" date="2023-02" db="EMBL/GenBank/DDBJ databases">
        <title>Description of Herbaspirillum huttiense subsp. nephrolepsisexaltata and Herbaspirillum huttiense subsp. lycopersicon.</title>
        <authorList>
            <person name="Poudel M."/>
            <person name="Sharma A."/>
            <person name="Goss E."/>
            <person name="Tapia J.H."/>
            <person name="Harmon C.M."/>
            <person name="Jones J.B."/>
        </authorList>
    </citation>
    <scope>NUCLEOTIDE SEQUENCE</scope>
    <source>
        <strain evidence="16">NC40101</strain>
    </source>
</reference>
<dbReference type="InterPro" id="IPR004090">
    <property type="entry name" value="Chemotax_Me-accpt_rcpt"/>
</dbReference>
<evidence type="ECO:0000259" key="15">
    <source>
        <dbReference type="PROSITE" id="PS50885"/>
    </source>
</evidence>
<evidence type="ECO:0000256" key="6">
    <source>
        <dbReference type="ARBA" id="ARBA00022692"/>
    </source>
</evidence>
<dbReference type="PANTHER" id="PTHR43531:SF14">
    <property type="entry name" value="METHYL-ACCEPTING CHEMOTAXIS PROTEIN I-RELATED"/>
    <property type="match status" value="1"/>
</dbReference>
<keyword evidence="5" id="KW-0997">Cell inner membrane</keyword>